<feature type="compositionally biased region" description="Basic and acidic residues" evidence="1">
    <location>
        <begin position="563"/>
        <end position="576"/>
    </location>
</feature>
<protein>
    <submittedName>
        <fullName evidence="2">Uncharacterized protein</fullName>
    </submittedName>
</protein>
<keyword evidence="3" id="KW-1185">Reference proteome</keyword>
<dbReference type="Proteomes" id="UP000694255">
    <property type="component" value="Unassembled WGS sequence"/>
</dbReference>
<dbReference type="EMBL" id="JAGSYN010000273">
    <property type="protein sequence ID" value="KAG7660843.1"/>
    <property type="molecule type" value="Genomic_DNA"/>
</dbReference>
<dbReference type="AlphaFoldDB" id="A0A8J5UE54"/>
<accession>A0A8J5UE54</accession>
<feature type="region of interest" description="Disordered" evidence="1">
    <location>
        <begin position="555"/>
        <end position="584"/>
    </location>
</feature>
<dbReference type="OrthoDB" id="4008151at2759"/>
<evidence type="ECO:0000256" key="1">
    <source>
        <dbReference type="SAM" id="MobiDB-lite"/>
    </source>
</evidence>
<dbReference type="GeneID" id="73472460"/>
<name>A0A8J5UE54_9ASCO</name>
<organism evidence="2 3">
    <name type="scientific">[Candida] subhashii</name>
    <dbReference type="NCBI Taxonomy" id="561895"/>
    <lineage>
        <taxon>Eukaryota</taxon>
        <taxon>Fungi</taxon>
        <taxon>Dikarya</taxon>
        <taxon>Ascomycota</taxon>
        <taxon>Saccharomycotina</taxon>
        <taxon>Pichiomycetes</taxon>
        <taxon>Debaryomycetaceae</taxon>
        <taxon>Spathaspora</taxon>
    </lineage>
</organism>
<gene>
    <name evidence="2" type="ORF">J8A68_005660</name>
</gene>
<proteinExistence type="predicted"/>
<reference evidence="2 3" key="1">
    <citation type="journal article" date="2021" name="DNA Res.">
        <title>Genome analysis of Candida subhashii reveals its hybrid nature and dual mitochondrial genome conformations.</title>
        <authorList>
            <person name="Mixao V."/>
            <person name="Hegedusova E."/>
            <person name="Saus E."/>
            <person name="Pryszcz L.P."/>
            <person name="Cillingova A."/>
            <person name="Nosek J."/>
            <person name="Gabaldon T."/>
        </authorList>
    </citation>
    <scope>NUCLEOTIDE SEQUENCE [LARGE SCALE GENOMIC DNA]</scope>
    <source>
        <strain evidence="2 3">CBS 10753</strain>
    </source>
</reference>
<evidence type="ECO:0000313" key="3">
    <source>
        <dbReference type="Proteomes" id="UP000694255"/>
    </source>
</evidence>
<dbReference type="RefSeq" id="XP_049261076.1">
    <property type="nucleotide sequence ID" value="XM_049409750.1"/>
</dbReference>
<evidence type="ECO:0000313" key="2">
    <source>
        <dbReference type="EMBL" id="KAG7660843.1"/>
    </source>
</evidence>
<comment type="caution">
    <text evidence="2">The sequence shown here is derived from an EMBL/GenBank/DDBJ whole genome shotgun (WGS) entry which is preliminary data.</text>
</comment>
<sequence>MLVSTKKQLNSYPKILNWSSKRYKSLPSIPGKTSIPLLPKRIIPINKLDVTIDKKNRVHLNSPITLKQAWNCYYALCQSYKNISCTKLPRVTKKWLEMTNLMREDFRKQYEKLLLSGQDIADKQYRDLKLVLAQNKSVLSGVSWREKEGDDPIIILDDEVNLDHAQKYFNELNENNNVQWEDLPDSERFEYRNAYRELLSAGRDMYQGKIVPLTTSPQENNNYVKPKPEPKVRVTSFPLRRSELRTFYVKLRTPFFVPFGFVEAKNRGQSEYTKLSKEELLYYELIYFDLKARTRASTLEALSASEPPSEHIKQNSAIKRDPDGSIRISGEITLKDALVYFEYMKLRKLRKVQLHVPRKDYLAVLEEWKKMTLEEKEKYRLQYKDMIKYGYIVHDKQLVSLSSKVKPRYEPQKDREILKHRQGFRYYTLKRASDLGDSERNVRPQTRKEWNSFTPDEKEVWFNELDKHVYQGKEESQSKEMIRFIYTIRRSIMKSKFESGTCPIPDQVRVYYFKKRLREWDNLGMMRRSVYNIVNRDWKNLPMDEYNQLESECAESMSQSQLSEKDLRIDEVKSDNQEDNSINQ</sequence>